<feature type="compositionally biased region" description="Polar residues" evidence="2">
    <location>
        <begin position="330"/>
        <end position="346"/>
    </location>
</feature>
<dbReference type="PANTHER" id="PTHR11243">
    <property type="entry name" value="GROWTH FACTOR RECEPTOR-BOUND PROTEIN"/>
    <property type="match status" value="1"/>
</dbReference>
<reference evidence="4" key="1">
    <citation type="submission" date="2019-05" db="EMBL/GenBank/DDBJ databases">
        <title>Annotation for the trematode Fasciolopsis buski.</title>
        <authorList>
            <person name="Choi Y.-J."/>
        </authorList>
    </citation>
    <scope>NUCLEOTIDE SEQUENCE</scope>
    <source>
        <strain evidence="4">HT</strain>
        <tissue evidence="4">Whole worm</tissue>
    </source>
</reference>
<dbReference type="InterPro" id="IPR029071">
    <property type="entry name" value="Ubiquitin-like_domsf"/>
</dbReference>
<gene>
    <name evidence="4" type="ORF">FBUS_03518</name>
</gene>
<dbReference type="Proteomes" id="UP000728185">
    <property type="component" value="Unassembled WGS sequence"/>
</dbReference>
<dbReference type="SMART" id="SM00314">
    <property type="entry name" value="RA"/>
    <property type="match status" value="1"/>
</dbReference>
<dbReference type="GO" id="GO:0007165">
    <property type="term" value="P:signal transduction"/>
    <property type="evidence" value="ECO:0007669"/>
    <property type="project" value="InterPro"/>
</dbReference>
<feature type="compositionally biased region" description="Low complexity" evidence="2">
    <location>
        <begin position="433"/>
        <end position="444"/>
    </location>
</feature>
<sequence>MDVNLSELDDWLGTLEELQLGLELCHSVTAARQHDSNASPVGPSAAVTPGSGSCVNRTFTQEVSDHRHPVSSTRAPMAHVNPVAQESAGSYENTTFAILGSHLPQNGQPTLANGAELNENPVGMANKVVPLGTVDRHHKEATAERDLSSLLQELEVVEERMKELESENTTFTRRYSLASSPQAQRLPDHVIESTDFTSATAGLQTGLNQGVSSPQLTAASSIAHTSVASADKTTMKPTTNGFVSVQWAAQLKPDLSLQDREQSSSPPPPPPPAFLGAGDACVSPPISPQPPTPSISLLQQTEVGIWSMNPQNMIAKDPMMPNHYHPTPKSILNKTSNGGTKATQSVDFVGSPDGGRKSPNSTVSSKPLINRADVEVTGPLQPTHSSQLSPPRSVTVSHAGVRVVDVTHTNNNHNRRTGQLDSLNQSPEGRVNPPSIAIPLPSSAVIESSRQNLSPSDAHHSSTGGLSATGLPANQRQMLGVRSNDGDDESSLSGLGSWSPGQPVPRRDLVKTNSLIGHGGSDGLSNSLSPESSLSDKSFSESAELGHGGVTQSSGNITENQTKKLVVRIFRTDRTTKAILIEENMTAGEVASMMIEKNFLQPSIRLAVVEKVPALKVERVFEEHEKVADCILSWPTRSQNMIFFEEREDHFGLIESPSTWLGEEFVNKYRYASAEAMQMMLNNIEQAGFPEWRDYLYIRKPGEKTWSRRLCVLRSSGLYTSKKNRKTLNPTDLIRILVLDSHLQLYTTTGGWTRMRAPTPHGFAFKPYSAQDPASTHVFCFCATDEKALHNWVARLRIAKYGRQLFLDYQSALARVQRQLTARHGPNGISFGLNGSLSAGLYRKSSLDFLSTSSNPTLSTAESTTSLVVTTNSPCSHKRYAGSQKTGLCMENWGVGEERVSFNQCRTHSVPQQACTAFERIACSPSSTSSPHAHIGLCPQTLHQTHAFNRGGGRLCGIPSLQMSHAPGGATQSGHRCG</sequence>
<evidence type="ECO:0000259" key="3">
    <source>
        <dbReference type="PROSITE" id="PS50200"/>
    </source>
</evidence>
<feature type="region of interest" description="Disordered" evidence="2">
    <location>
        <begin position="406"/>
        <end position="557"/>
    </location>
</feature>
<dbReference type="EMBL" id="LUCM01000859">
    <property type="protein sequence ID" value="KAA0199889.1"/>
    <property type="molecule type" value="Genomic_DNA"/>
</dbReference>
<dbReference type="CDD" id="cd01259">
    <property type="entry name" value="PH_APBB1IP"/>
    <property type="match status" value="1"/>
</dbReference>
<organism evidence="4 5">
    <name type="scientific">Fasciolopsis buskii</name>
    <dbReference type="NCBI Taxonomy" id="27845"/>
    <lineage>
        <taxon>Eukaryota</taxon>
        <taxon>Metazoa</taxon>
        <taxon>Spiralia</taxon>
        <taxon>Lophotrochozoa</taxon>
        <taxon>Platyhelminthes</taxon>
        <taxon>Trematoda</taxon>
        <taxon>Digenea</taxon>
        <taxon>Plagiorchiida</taxon>
        <taxon>Echinostomata</taxon>
        <taxon>Echinostomatoidea</taxon>
        <taxon>Fasciolidae</taxon>
        <taxon>Fasciolopsis</taxon>
    </lineage>
</organism>
<evidence type="ECO:0000313" key="5">
    <source>
        <dbReference type="Proteomes" id="UP000728185"/>
    </source>
</evidence>
<dbReference type="InterPro" id="IPR039664">
    <property type="entry name" value="GRB/APBB1IP"/>
</dbReference>
<evidence type="ECO:0000256" key="2">
    <source>
        <dbReference type="SAM" id="MobiDB-lite"/>
    </source>
</evidence>
<dbReference type="OrthoDB" id="6235964at2759"/>
<feature type="compositionally biased region" description="Polar residues" evidence="2">
    <location>
        <begin position="358"/>
        <end position="367"/>
    </location>
</feature>
<keyword evidence="1" id="KW-0175">Coiled coil</keyword>
<dbReference type="SUPFAM" id="SSF50729">
    <property type="entry name" value="PH domain-like"/>
    <property type="match status" value="1"/>
</dbReference>
<dbReference type="Pfam" id="PF00169">
    <property type="entry name" value="PH"/>
    <property type="match status" value="1"/>
</dbReference>
<proteinExistence type="predicted"/>
<evidence type="ECO:0000256" key="1">
    <source>
        <dbReference type="SAM" id="Coils"/>
    </source>
</evidence>
<comment type="caution">
    <text evidence="4">The sequence shown here is derived from an EMBL/GenBank/DDBJ whole genome shotgun (WGS) entry which is preliminary data.</text>
</comment>
<dbReference type="SMART" id="SM00233">
    <property type="entry name" value="PH"/>
    <property type="match status" value="1"/>
</dbReference>
<feature type="compositionally biased region" description="Polar residues" evidence="2">
    <location>
        <begin position="445"/>
        <end position="477"/>
    </location>
</feature>
<feature type="region of interest" description="Disordered" evidence="2">
    <location>
        <begin position="33"/>
        <end position="52"/>
    </location>
</feature>
<dbReference type="InterPro" id="IPR000159">
    <property type="entry name" value="RA_dom"/>
</dbReference>
<dbReference type="InterPro" id="IPR039665">
    <property type="entry name" value="PH_APBB1IP"/>
</dbReference>
<keyword evidence="5" id="KW-1185">Reference proteome</keyword>
<dbReference type="PROSITE" id="PS50200">
    <property type="entry name" value="RA"/>
    <property type="match status" value="1"/>
</dbReference>
<dbReference type="SUPFAM" id="SSF54236">
    <property type="entry name" value="Ubiquitin-like"/>
    <property type="match status" value="1"/>
</dbReference>
<feature type="coiled-coil region" evidence="1">
    <location>
        <begin position="140"/>
        <end position="174"/>
    </location>
</feature>
<dbReference type="Gene3D" id="3.10.20.90">
    <property type="entry name" value="Phosphatidylinositol 3-kinase Catalytic Subunit, Chain A, domain 1"/>
    <property type="match status" value="1"/>
</dbReference>
<feature type="region of interest" description="Disordered" evidence="2">
    <location>
        <begin position="314"/>
        <end position="369"/>
    </location>
</feature>
<feature type="compositionally biased region" description="Low complexity" evidence="2">
    <location>
        <begin position="523"/>
        <end position="543"/>
    </location>
</feature>
<name>A0A8E0S8V7_9TREM</name>
<evidence type="ECO:0000313" key="4">
    <source>
        <dbReference type="EMBL" id="KAA0199889.1"/>
    </source>
</evidence>
<accession>A0A8E0S8V7</accession>
<dbReference type="InterPro" id="IPR001849">
    <property type="entry name" value="PH_domain"/>
</dbReference>
<dbReference type="PANTHER" id="PTHR11243:SF23">
    <property type="entry name" value="LD06925P"/>
    <property type="match status" value="1"/>
</dbReference>
<feature type="domain" description="Ras-associating" evidence="3">
    <location>
        <begin position="563"/>
        <end position="649"/>
    </location>
</feature>
<dbReference type="Pfam" id="PF21989">
    <property type="entry name" value="RA_2"/>
    <property type="match status" value="1"/>
</dbReference>
<dbReference type="AlphaFoldDB" id="A0A8E0S8V7"/>
<protein>
    <submittedName>
        <fullName evidence="4">Ras-associated and pleckstrin domains-containing protein 1</fullName>
    </submittedName>
</protein>
<dbReference type="Gene3D" id="2.30.29.30">
    <property type="entry name" value="Pleckstrin-homology domain (PH domain)/Phosphotyrosine-binding domain (PTB)"/>
    <property type="match status" value="1"/>
</dbReference>
<dbReference type="InterPro" id="IPR011993">
    <property type="entry name" value="PH-like_dom_sf"/>
</dbReference>
<feature type="region of interest" description="Disordered" evidence="2">
    <location>
        <begin position="255"/>
        <end position="295"/>
    </location>
</feature>